<gene>
    <name evidence="2" type="ORF">B1H29_31590</name>
</gene>
<sequence length="66" mass="7704">MPQDPDRPYRPGHEMGYCWEKFGPRKLHCCREPYHSDDDGKGGHWTPYGGGPETFRSRLADRRPSQ</sequence>
<dbReference type="RefSeq" id="WP_055420702.1">
    <property type="nucleotide sequence ID" value="NZ_CP019724.1"/>
</dbReference>
<dbReference type="KEGG" id="spac:B1H29_31590"/>
<evidence type="ECO:0000256" key="1">
    <source>
        <dbReference type="SAM" id="MobiDB-lite"/>
    </source>
</evidence>
<dbReference type="Proteomes" id="UP000189443">
    <property type="component" value="Chromosome"/>
</dbReference>
<accession>A0A1S6JGF1</accession>
<proteinExistence type="predicted"/>
<name>A0A1S6JGF1_9ACTN</name>
<protein>
    <submittedName>
        <fullName evidence="2">Uncharacterized protein</fullName>
    </submittedName>
</protein>
<dbReference type="EMBL" id="CP019724">
    <property type="protein sequence ID" value="AQS70830.1"/>
    <property type="molecule type" value="Genomic_DNA"/>
</dbReference>
<feature type="region of interest" description="Disordered" evidence="1">
    <location>
        <begin position="32"/>
        <end position="66"/>
    </location>
</feature>
<reference evidence="2 3" key="1">
    <citation type="submission" date="2017-02" db="EMBL/GenBank/DDBJ databases">
        <title>Streptomyces pactum ACT12 Genome sequencing and assembly.</title>
        <authorList>
            <person name="Xue Q."/>
            <person name="Yan X."/>
            <person name="Jia L."/>
            <person name="Yan H."/>
        </authorList>
    </citation>
    <scope>NUCLEOTIDE SEQUENCE [LARGE SCALE GENOMIC DNA]</scope>
    <source>
        <strain evidence="2 3">ACT12</strain>
    </source>
</reference>
<feature type="compositionally biased region" description="Basic and acidic residues" evidence="1">
    <location>
        <begin position="32"/>
        <end position="42"/>
    </location>
</feature>
<dbReference type="OrthoDB" id="9990253at2"/>
<evidence type="ECO:0000313" key="3">
    <source>
        <dbReference type="Proteomes" id="UP000189443"/>
    </source>
</evidence>
<evidence type="ECO:0000313" key="2">
    <source>
        <dbReference type="EMBL" id="AQS70830.1"/>
    </source>
</evidence>
<keyword evidence="3" id="KW-1185">Reference proteome</keyword>
<dbReference type="AlphaFoldDB" id="A0A1S6JGF1"/>
<organism evidence="2 3">
    <name type="scientific">Streptomyces pactum</name>
    <dbReference type="NCBI Taxonomy" id="68249"/>
    <lineage>
        <taxon>Bacteria</taxon>
        <taxon>Bacillati</taxon>
        <taxon>Actinomycetota</taxon>
        <taxon>Actinomycetes</taxon>
        <taxon>Kitasatosporales</taxon>
        <taxon>Streptomycetaceae</taxon>
        <taxon>Streptomyces</taxon>
    </lineage>
</organism>
<feature type="compositionally biased region" description="Basic and acidic residues" evidence="1">
    <location>
        <begin position="55"/>
        <end position="66"/>
    </location>
</feature>